<evidence type="ECO:0000256" key="1">
    <source>
        <dbReference type="SAM" id="Phobius"/>
    </source>
</evidence>
<organism evidence="2 3">
    <name type="scientific">SAR86 cluster bacterium</name>
    <dbReference type="NCBI Taxonomy" id="2030880"/>
    <lineage>
        <taxon>Bacteria</taxon>
        <taxon>Pseudomonadati</taxon>
        <taxon>Pseudomonadota</taxon>
        <taxon>Gammaproteobacteria</taxon>
        <taxon>SAR86 cluster</taxon>
    </lineage>
</organism>
<evidence type="ECO:0000313" key="2">
    <source>
        <dbReference type="EMBL" id="PCJ25315.1"/>
    </source>
</evidence>
<accession>A0A2A5B1G4</accession>
<proteinExistence type="predicted"/>
<feature type="transmembrane region" description="Helical" evidence="1">
    <location>
        <begin position="224"/>
        <end position="247"/>
    </location>
</feature>
<sequence length="252" mass="28197">MNNEVRAISIKLRSLLSLHRRMGIVSALFIILLSTSGFVIHHSAFFNLDQRYTDSPTLLSWYGIEAPDVSIAFTAQQHSVALLADAIYFDTQRLQGSFSSLIGLVAVDFGYVVALTDRLLLLTTSGELIEVLGSVNNVPQNIQAIGSDNGDVYLKLEEAENRIVKADLNSMSWAYTSTESIQWSEALELSQQQSQKNQAHYASTLLNWDRVMLDIHSGRFLGNWGVILVDIMAFLFVLMGVTGVWIWSRRRP</sequence>
<feature type="transmembrane region" description="Helical" evidence="1">
    <location>
        <begin position="21"/>
        <end position="40"/>
    </location>
</feature>
<gene>
    <name evidence="2" type="ORF">COA96_07520</name>
</gene>
<dbReference type="InterPro" id="IPR005625">
    <property type="entry name" value="PepSY-ass_TM"/>
</dbReference>
<evidence type="ECO:0008006" key="4">
    <source>
        <dbReference type="Google" id="ProtNLM"/>
    </source>
</evidence>
<dbReference type="EMBL" id="NVVJ01000018">
    <property type="protein sequence ID" value="PCJ25315.1"/>
    <property type="molecule type" value="Genomic_DNA"/>
</dbReference>
<protein>
    <recommendedName>
        <fullName evidence="4">PepSY domain-containing protein</fullName>
    </recommendedName>
</protein>
<evidence type="ECO:0000313" key="3">
    <source>
        <dbReference type="Proteomes" id="UP000218327"/>
    </source>
</evidence>
<dbReference type="Proteomes" id="UP000218327">
    <property type="component" value="Unassembled WGS sequence"/>
</dbReference>
<keyword evidence="1" id="KW-0812">Transmembrane</keyword>
<comment type="caution">
    <text evidence="2">The sequence shown here is derived from an EMBL/GenBank/DDBJ whole genome shotgun (WGS) entry which is preliminary data.</text>
</comment>
<dbReference type="Pfam" id="PF03929">
    <property type="entry name" value="PepSY_TM"/>
    <property type="match status" value="1"/>
</dbReference>
<reference evidence="3" key="1">
    <citation type="submission" date="2017-08" db="EMBL/GenBank/DDBJ databases">
        <title>A dynamic microbial community with high functional redundancy inhabits the cold, oxic subseafloor aquifer.</title>
        <authorList>
            <person name="Tully B.J."/>
            <person name="Wheat C.G."/>
            <person name="Glazer B.T."/>
            <person name="Huber J.A."/>
        </authorList>
    </citation>
    <scope>NUCLEOTIDE SEQUENCE [LARGE SCALE GENOMIC DNA]</scope>
</reference>
<keyword evidence="1" id="KW-1133">Transmembrane helix</keyword>
<dbReference type="AlphaFoldDB" id="A0A2A5B1G4"/>
<name>A0A2A5B1G4_9GAMM</name>
<keyword evidence="1" id="KW-0472">Membrane</keyword>